<reference evidence="8" key="1">
    <citation type="submission" date="2023-06" db="EMBL/GenBank/DDBJ databases">
        <title>Genome-scale phylogeny and comparative genomics of the fungal order Sordariales.</title>
        <authorList>
            <consortium name="Lawrence Berkeley National Laboratory"/>
            <person name="Hensen N."/>
            <person name="Bonometti L."/>
            <person name="Westerberg I."/>
            <person name="Brannstrom I.O."/>
            <person name="Guillou S."/>
            <person name="Cros-Aarteil S."/>
            <person name="Calhoun S."/>
            <person name="Haridas S."/>
            <person name="Kuo A."/>
            <person name="Mondo S."/>
            <person name="Pangilinan J."/>
            <person name="Riley R."/>
            <person name="Labutti K."/>
            <person name="Andreopoulos B."/>
            <person name="Lipzen A."/>
            <person name="Chen C."/>
            <person name="Yanf M."/>
            <person name="Daum C."/>
            <person name="Ng V."/>
            <person name="Clum A."/>
            <person name="Steindorff A."/>
            <person name="Ohm R."/>
            <person name="Martin F."/>
            <person name="Silar P."/>
            <person name="Natvig D."/>
            <person name="Lalanne C."/>
            <person name="Gautier V."/>
            <person name="Ament-Velasquez S.L."/>
            <person name="Kruys A."/>
            <person name="Hutchinson M.I."/>
            <person name="Powell A.J."/>
            <person name="Barry K."/>
            <person name="Miller A.N."/>
            <person name="Grigoriev I.V."/>
            <person name="Debuchy R."/>
            <person name="Gladieux P."/>
            <person name="Thoren M.H."/>
            <person name="Johannesson H."/>
        </authorList>
    </citation>
    <scope>NUCLEOTIDE SEQUENCE</scope>
    <source>
        <strain evidence="8">SMH2532-1</strain>
    </source>
</reference>
<evidence type="ECO:0000256" key="4">
    <source>
        <dbReference type="ARBA" id="ARBA00022824"/>
    </source>
</evidence>
<evidence type="ECO:0000256" key="7">
    <source>
        <dbReference type="SAM" id="MobiDB-lite"/>
    </source>
</evidence>
<dbReference type="InterPro" id="IPR029058">
    <property type="entry name" value="AB_hydrolase_fold"/>
</dbReference>
<comment type="caution">
    <text evidence="8">The sequence shown here is derived from an EMBL/GenBank/DDBJ whole genome shotgun (WGS) entry which is preliminary data.</text>
</comment>
<organism evidence="8 9">
    <name type="scientific">Cercophora newfieldiana</name>
    <dbReference type="NCBI Taxonomy" id="92897"/>
    <lineage>
        <taxon>Eukaryota</taxon>
        <taxon>Fungi</taxon>
        <taxon>Dikarya</taxon>
        <taxon>Ascomycota</taxon>
        <taxon>Pezizomycotina</taxon>
        <taxon>Sordariomycetes</taxon>
        <taxon>Sordariomycetidae</taxon>
        <taxon>Sordariales</taxon>
        <taxon>Lasiosphaeriaceae</taxon>
        <taxon>Cercophora</taxon>
    </lineage>
</organism>
<name>A0AA40CI31_9PEZI</name>
<keyword evidence="5" id="KW-0496">Mitochondrion</keyword>
<dbReference type="AlphaFoldDB" id="A0AA40CI31"/>
<evidence type="ECO:0000256" key="1">
    <source>
        <dbReference type="ARBA" id="ARBA00004173"/>
    </source>
</evidence>
<evidence type="ECO:0000256" key="5">
    <source>
        <dbReference type="ARBA" id="ARBA00023128"/>
    </source>
</evidence>
<dbReference type="GO" id="GO:0016020">
    <property type="term" value="C:membrane"/>
    <property type="evidence" value="ECO:0007669"/>
    <property type="project" value="UniProtKB-SubCell"/>
</dbReference>
<evidence type="ECO:0000256" key="2">
    <source>
        <dbReference type="ARBA" id="ARBA00004240"/>
    </source>
</evidence>
<keyword evidence="9" id="KW-1185">Reference proteome</keyword>
<dbReference type="PANTHER" id="PTHR48182:SF2">
    <property type="entry name" value="PROTEIN SERAC1"/>
    <property type="match status" value="1"/>
</dbReference>
<gene>
    <name evidence="8" type="ORF">B0T16DRAFT_246830</name>
</gene>
<evidence type="ECO:0000256" key="3">
    <source>
        <dbReference type="ARBA" id="ARBA00004370"/>
    </source>
</evidence>
<evidence type="ECO:0000256" key="6">
    <source>
        <dbReference type="ARBA" id="ARBA00023136"/>
    </source>
</evidence>
<dbReference type="Gene3D" id="1.25.40.10">
    <property type="entry name" value="Tetratricopeptide repeat domain"/>
    <property type="match status" value="1"/>
</dbReference>
<evidence type="ECO:0000313" key="9">
    <source>
        <dbReference type="Proteomes" id="UP001174936"/>
    </source>
</evidence>
<dbReference type="Gene3D" id="3.40.50.300">
    <property type="entry name" value="P-loop containing nucleotide triphosphate hydrolases"/>
    <property type="match status" value="1"/>
</dbReference>
<accession>A0AA40CI31</accession>
<dbReference type="InterPro" id="IPR052374">
    <property type="entry name" value="SERAC1"/>
</dbReference>
<keyword evidence="6" id="KW-0472">Membrane</keyword>
<dbReference type="EMBL" id="JAULSV010000007">
    <property type="protein sequence ID" value="KAK0639651.1"/>
    <property type="molecule type" value="Genomic_DNA"/>
</dbReference>
<proteinExistence type="predicted"/>
<feature type="region of interest" description="Disordered" evidence="7">
    <location>
        <begin position="26"/>
        <end position="46"/>
    </location>
</feature>
<dbReference type="GO" id="GO:0005783">
    <property type="term" value="C:endoplasmic reticulum"/>
    <property type="evidence" value="ECO:0007669"/>
    <property type="project" value="UniProtKB-SubCell"/>
</dbReference>
<sequence length="1016" mass="113546">MPLAVNHDRNSRNRWRRLWSFNRSLQQSRNPTSSPRPSLRVNNSSNTGTAATVDIVTFHGCDGDYRNWVFSRSGGSGESANGVNWLTGPDGIAKGVPNARILLFTYDINVQDGHELIHRVVYGNALLFLQALSSLRKHSGSQGRPIIFIAHSLGGLILKTALASCSGPAAAQFGDICKSTLAVHLFGTPSSGSSPHAFHAALDNMFSLICNSRNPSGGLEKNARNPPSRQDSSWLEGILQSFKALMAVIAVFSYYESLETLDVGMIVNRQPSFSSIHSRDSETSTGSCRITLPRDHMGLMRFEGPGHWTYLQLLRSLRDFNNSQRSRSTTLPAKNAANADLNFRALDKPVNLALLSNIPVDQGPENLEPQDAPFHSLVSSRPLSTAGFPVVVFWGEGAVGNPAIARSLRMARTKAPDAFMYRFRAETRETIMADYLTLFRSIHRQDGSSMNDCFGATCLHDILNAESIHDLDDMRMNSVLKYVREWLLDPKKEEWLLVFENVVDPDGIYDMLPLRTSGRIVLTTRRDDTLHLGERREVLSSRSQPIPRPLKLDQWLDHEVAGPVLKIAASLSADIIPLGLFHENPEDSAPSAALELIDGWGLVDITVHTPTKSIRLRDDVRDWIRTRLADSNDTAKWGLLACTLCARFYQAEDESLPAQERQRIIAPHAQSCYQSIKHVPLDELPTDVEWSQLGELCRTHAAYDEAIGYVKISLWQRQRASKDPLSEDWIQAVLCLSASLCRLGNLRESAKHLETLAFDKMIEQSALWSLVIKTELAKAKLDMIQGLLESAEQILQRLLGFLDNLEDEPAKQPLFEYYRAHVTRHLAHVLEKQKKMEAARAFYQRTFIALENLLGPRNPSTIETGEEWVNILQAQGQYGLAMDLTNRFLSLKKKVLGARHPSTAGSMVKKAELLGEVGDFGKAARLYDDGLEIMTSTLGYYHPRVLRTMGSKAASLAAHERYDDALEVIGHVIQQMKSTPLWYSEEDAAWAVAKQYEFTEQQSRKGFDEALERSLV</sequence>
<dbReference type="InterPro" id="IPR027417">
    <property type="entry name" value="P-loop_NTPase"/>
</dbReference>
<dbReference type="Gene3D" id="3.40.50.1820">
    <property type="entry name" value="alpha/beta hydrolase"/>
    <property type="match status" value="1"/>
</dbReference>
<dbReference type="GO" id="GO:0005739">
    <property type="term" value="C:mitochondrion"/>
    <property type="evidence" value="ECO:0007669"/>
    <property type="project" value="UniProtKB-SubCell"/>
</dbReference>
<dbReference type="SUPFAM" id="SSF53474">
    <property type="entry name" value="alpha/beta-Hydrolases"/>
    <property type="match status" value="1"/>
</dbReference>
<dbReference type="PANTHER" id="PTHR48182">
    <property type="entry name" value="PROTEIN SERAC1"/>
    <property type="match status" value="1"/>
</dbReference>
<evidence type="ECO:0000313" key="8">
    <source>
        <dbReference type="EMBL" id="KAK0639651.1"/>
    </source>
</evidence>
<comment type="subcellular location">
    <subcellularLocation>
        <location evidence="2">Endoplasmic reticulum</location>
    </subcellularLocation>
    <subcellularLocation>
        <location evidence="3">Membrane</location>
    </subcellularLocation>
    <subcellularLocation>
        <location evidence="1">Mitochondrion</location>
    </subcellularLocation>
</comment>
<protein>
    <submittedName>
        <fullName evidence="8">Uncharacterized protein</fullName>
    </submittedName>
</protein>
<dbReference type="InterPro" id="IPR011990">
    <property type="entry name" value="TPR-like_helical_dom_sf"/>
</dbReference>
<dbReference type="Proteomes" id="UP001174936">
    <property type="component" value="Unassembled WGS sequence"/>
</dbReference>
<keyword evidence="4" id="KW-0256">Endoplasmic reticulum</keyword>
<dbReference type="SUPFAM" id="SSF48452">
    <property type="entry name" value="TPR-like"/>
    <property type="match status" value="1"/>
</dbReference>